<organism evidence="1">
    <name type="scientific">bioreactor metagenome</name>
    <dbReference type="NCBI Taxonomy" id="1076179"/>
    <lineage>
        <taxon>unclassified sequences</taxon>
        <taxon>metagenomes</taxon>
        <taxon>ecological metagenomes</taxon>
    </lineage>
</organism>
<proteinExistence type="predicted"/>
<reference evidence="1" key="1">
    <citation type="submission" date="2019-08" db="EMBL/GenBank/DDBJ databases">
        <authorList>
            <person name="Kucharzyk K."/>
            <person name="Murdoch R.W."/>
            <person name="Higgins S."/>
            <person name="Loffler F."/>
        </authorList>
    </citation>
    <scope>NUCLEOTIDE SEQUENCE</scope>
</reference>
<protein>
    <submittedName>
        <fullName evidence="1">Uncharacterized protein</fullName>
    </submittedName>
</protein>
<dbReference type="EMBL" id="VSSQ01050428">
    <property type="protein sequence ID" value="MPN04519.1"/>
    <property type="molecule type" value="Genomic_DNA"/>
</dbReference>
<name>A0A645ETJ5_9ZZZZ</name>
<comment type="caution">
    <text evidence="1">The sequence shown here is derived from an EMBL/GenBank/DDBJ whole genome shotgun (WGS) entry which is preliminary data.</text>
</comment>
<sequence length="209" mass="22193">MYLNDGTVIGRTVDCNLEFARQIGEFRVESAPLPHDLAPRTRVDLLVASDAGEGVGGDVTDAVARGLDGVHLHRGQLGQDFGHVFELGPVELQILARREVTVTAIIGACDVGEHAHLLGAQVAVGHGDAQHRRMALDVEAVLQAQWAEFVLAQFAGEIAARLVAELGDPFIHDPLIVFVVLVHRFSLSASGRVMQRGRPGVGLGAGCSC</sequence>
<gene>
    <name evidence="1" type="ORF">SDC9_151760</name>
</gene>
<dbReference type="AlphaFoldDB" id="A0A645ETJ5"/>
<evidence type="ECO:0000313" key="1">
    <source>
        <dbReference type="EMBL" id="MPN04519.1"/>
    </source>
</evidence>
<accession>A0A645ETJ5</accession>